<dbReference type="Pfam" id="PF00930">
    <property type="entry name" value="DPPIV_N"/>
    <property type="match status" value="1"/>
</dbReference>
<evidence type="ECO:0000259" key="10">
    <source>
        <dbReference type="Pfam" id="PF00930"/>
    </source>
</evidence>
<dbReference type="EMBL" id="KV454004">
    <property type="protein sequence ID" value="ODQ45800.1"/>
    <property type="molecule type" value="Genomic_DNA"/>
</dbReference>
<evidence type="ECO:0000256" key="6">
    <source>
        <dbReference type="ARBA" id="ARBA00023180"/>
    </source>
</evidence>
<evidence type="ECO:0000256" key="7">
    <source>
        <dbReference type="SAM" id="MobiDB-lite"/>
    </source>
</evidence>
<sequence length="982" mass="111503">MVRFSQDEGNRNKSDAHHAVDDRSFSLEDEDDIDIDDFNMDGIEDGNPEIDYYPGMSNRHSFLGEPDDFKTKVRRFIRKAGVKLSSQNFRKLVIGMTGLGLALLFFGIMFFAGKGGDSLVPGGAIHDGNKAGSGSAPEATPEETPDIAGGEKNDEGEYVGLAKMDLEDMRRGNFWVFDYQLNFFDYQPVAEEQTPSLEIRDHHKDHDDDDDDDKDKGKTDDDSDDDDDDDGDDDDDDDDDEHKDNKEKGKKGKEVNQNTVSGQSKPKSSSADSDAGYYLHQDNTILLLKKASDPDYVKKVIDLSSLTHNSTPLKSRLVSVTKSLDKIIVVSESKQQWRQSSFGKYWLVDVGTLQVEPINAIKEKDDSITLTNMNYAAFSPNGKFIYYNYKTNIYLKDLNSGKTSQVTKDGDMKNILNGKPDWIYEEEVLGSDRAIYWCKDDSKFAFIKWDDTDVPVYNLEIFGDDEYPKIEELKYPKTGFPNPVVSLYVYQTTNSKLIKVKQPEEQDKDAHFLGKDFIIYQTVWLNEEELLFKRTDRTSRILQVCVFSTVTGKTSIVRTVNTDKYSGWYKNNGDIYVLPDNKGYIDNVVLDNHDHLSHFKNSSDSQGAVISYGEWDVIGGIAGYDKSENSAYFIGTSGNSLQRQIYKVSLDDSSLTAITALDQIHSYSLKVSKGGKWGLMKYAGPQLPTQKLVELSKLPAEPEYYDSLLNLNNAFDVEATLETYQIPTKDYLPIHLHDNVTVNVVEVKPADFDEERQYPVLVSVYGGPGIQKVNCDFSYGFEEIVSSSADAIILYIDPRGTGGSGWDYRSWARDNIGYWEPRDIVEATQQYIENRPYVDTERVAIWGWSYGGFVTLKTLEYDMGQVFKYGMAVAPVTNWHLYDSIYTERYMGNPSQNEYKDAKINSYKNFEHVYRFLIMHGTGDDNVHYQNTLQLLNQFDLIGIENYDVHVFPDSDHSINHDNANVIVYDKLYSWICTAFAS</sequence>
<keyword evidence="5" id="KW-0720">Serine protease</keyword>
<dbReference type="AlphaFoldDB" id="A0A1E3NI33"/>
<dbReference type="SUPFAM" id="SSF53474">
    <property type="entry name" value="alpha/beta-Hydrolases"/>
    <property type="match status" value="1"/>
</dbReference>
<dbReference type="InterPro" id="IPR001375">
    <property type="entry name" value="Peptidase_S9_cat"/>
</dbReference>
<evidence type="ECO:0000313" key="12">
    <source>
        <dbReference type="Proteomes" id="UP000094455"/>
    </source>
</evidence>
<feature type="transmembrane region" description="Helical" evidence="8">
    <location>
        <begin position="92"/>
        <end position="112"/>
    </location>
</feature>
<feature type="domain" description="Dipeptidylpeptidase IV N-terminal" evidence="10">
    <location>
        <begin position="323"/>
        <end position="688"/>
    </location>
</feature>
<evidence type="ECO:0000256" key="2">
    <source>
        <dbReference type="ARBA" id="ARBA00022438"/>
    </source>
</evidence>
<dbReference type="Proteomes" id="UP000094455">
    <property type="component" value="Unassembled WGS sequence"/>
</dbReference>
<dbReference type="GO" id="GO:0004177">
    <property type="term" value="F:aminopeptidase activity"/>
    <property type="evidence" value="ECO:0007669"/>
    <property type="project" value="UniProtKB-KW"/>
</dbReference>
<evidence type="ECO:0000259" key="9">
    <source>
        <dbReference type="Pfam" id="PF00326"/>
    </source>
</evidence>
<dbReference type="PANTHER" id="PTHR11731:SF160">
    <property type="entry name" value="DIPEPTIDYL AMINOPEPTIDASE A"/>
    <property type="match status" value="1"/>
</dbReference>
<evidence type="ECO:0000256" key="3">
    <source>
        <dbReference type="ARBA" id="ARBA00022670"/>
    </source>
</evidence>
<keyword evidence="3" id="KW-0645">Protease</keyword>
<evidence type="ECO:0000313" key="11">
    <source>
        <dbReference type="EMBL" id="ODQ45800.1"/>
    </source>
</evidence>
<feature type="region of interest" description="Disordered" evidence="7">
    <location>
        <begin position="1"/>
        <end position="29"/>
    </location>
</feature>
<keyword evidence="8" id="KW-1133">Transmembrane helix</keyword>
<feature type="region of interest" description="Disordered" evidence="7">
    <location>
        <begin position="129"/>
        <end position="154"/>
    </location>
</feature>
<keyword evidence="12" id="KW-1185">Reference proteome</keyword>
<keyword evidence="6" id="KW-0325">Glycoprotein</keyword>
<dbReference type="PANTHER" id="PTHR11731">
    <property type="entry name" value="PROTEASE FAMILY S9B,C DIPEPTIDYL-PEPTIDASE IV-RELATED"/>
    <property type="match status" value="1"/>
</dbReference>
<dbReference type="RefSeq" id="XP_019016913.1">
    <property type="nucleotide sequence ID" value="XM_019161451.1"/>
</dbReference>
<keyword evidence="8" id="KW-0812">Transmembrane</keyword>
<evidence type="ECO:0000256" key="8">
    <source>
        <dbReference type="SAM" id="Phobius"/>
    </source>
</evidence>
<reference evidence="11 12" key="1">
    <citation type="journal article" date="2016" name="Proc. Natl. Acad. Sci. U.S.A.">
        <title>Comparative genomics of biotechnologically important yeasts.</title>
        <authorList>
            <person name="Riley R."/>
            <person name="Haridas S."/>
            <person name="Wolfe K.H."/>
            <person name="Lopes M.R."/>
            <person name="Hittinger C.T."/>
            <person name="Goeker M."/>
            <person name="Salamov A.A."/>
            <person name="Wisecaver J.H."/>
            <person name="Long T.M."/>
            <person name="Calvey C.H."/>
            <person name="Aerts A.L."/>
            <person name="Barry K.W."/>
            <person name="Choi C."/>
            <person name="Clum A."/>
            <person name="Coughlan A.Y."/>
            <person name="Deshpande S."/>
            <person name="Douglass A.P."/>
            <person name="Hanson S.J."/>
            <person name="Klenk H.-P."/>
            <person name="LaButti K.M."/>
            <person name="Lapidus A."/>
            <person name="Lindquist E.A."/>
            <person name="Lipzen A.M."/>
            <person name="Meier-Kolthoff J.P."/>
            <person name="Ohm R.A."/>
            <person name="Otillar R.P."/>
            <person name="Pangilinan J.L."/>
            <person name="Peng Y."/>
            <person name="Rokas A."/>
            <person name="Rosa C.A."/>
            <person name="Scheuner C."/>
            <person name="Sibirny A.A."/>
            <person name="Slot J.C."/>
            <person name="Stielow J.B."/>
            <person name="Sun H."/>
            <person name="Kurtzman C.P."/>
            <person name="Blackwell M."/>
            <person name="Grigoriev I.V."/>
            <person name="Jeffries T.W."/>
        </authorList>
    </citation>
    <scope>NUCLEOTIDE SEQUENCE [LARGE SCALE GENOMIC DNA]</scope>
    <source>
        <strain evidence="11 12">NRRL Y-2026</strain>
    </source>
</reference>
<protein>
    <submittedName>
        <fullName evidence="11">Uncharacterized protein</fullName>
    </submittedName>
</protein>
<feature type="compositionally biased region" description="Acidic residues" evidence="7">
    <location>
        <begin position="221"/>
        <end position="241"/>
    </location>
</feature>
<feature type="region of interest" description="Disordered" evidence="7">
    <location>
        <begin position="196"/>
        <end position="275"/>
    </location>
</feature>
<dbReference type="Gene3D" id="2.140.10.30">
    <property type="entry name" value="Dipeptidylpeptidase IV, N-terminal domain"/>
    <property type="match status" value="1"/>
</dbReference>
<comment type="similarity">
    <text evidence="1">Belongs to the peptidase S9B family.</text>
</comment>
<dbReference type="GO" id="GO:0008239">
    <property type="term" value="F:dipeptidyl-peptidase activity"/>
    <property type="evidence" value="ECO:0007669"/>
    <property type="project" value="TreeGrafter"/>
</dbReference>
<keyword evidence="4" id="KW-0378">Hydrolase</keyword>
<keyword evidence="8" id="KW-0472">Membrane</keyword>
<dbReference type="SUPFAM" id="SSF82171">
    <property type="entry name" value="DPP6 N-terminal domain-like"/>
    <property type="match status" value="1"/>
</dbReference>
<dbReference type="GO" id="GO:0006508">
    <property type="term" value="P:proteolysis"/>
    <property type="evidence" value="ECO:0007669"/>
    <property type="project" value="UniProtKB-KW"/>
</dbReference>
<dbReference type="GeneID" id="30178138"/>
<evidence type="ECO:0000256" key="1">
    <source>
        <dbReference type="ARBA" id="ARBA00006150"/>
    </source>
</evidence>
<name>A0A1E3NI33_9ASCO</name>
<dbReference type="InterPro" id="IPR002469">
    <property type="entry name" value="Peptidase_S9B_N"/>
</dbReference>
<keyword evidence="2" id="KW-0031">Aminopeptidase</keyword>
<dbReference type="OrthoDB" id="16520at2759"/>
<dbReference type="Pfam" id="PF00326">
    <property type="entry name" value="Peptidase_S9"/>
    <property type="match status" value="1"/>
</dbReference>
<dbReference type="InterPro" id="IPR029058">
    <property type="entry name" value="AB_hydrolase_fold"/>
</dbReference>
<dbReference type="GO" id="GO:0008236">
    <property type="term" value="F:serine-type peptidase activity"/>
    <property type="evidence" value="ECO:0007669"/>
    <property type="project" value="UniProtKB-KW"/>
</dbReference>
<evidence type="ECO:0000256" key="4">
    <source>
        <dbReference type="ARBA" id="ARBA00022801"/>
    </source>
</evidence>
<dbReference type="FunFam" id="3.40.50.1820:FF:000003">
    <property type="entry name" value="Dipeptidyl peptidase 4"/>
    <property type="match status" value="1"/>
</dbReference>
<gene>
    <name evidence="11" type="ORF">PICMEDRAFT_17069</name>
</gene>
<dbReference type="STRING" id="763406.A0A1E3NI33"/>
<proteinExistence type="inferred from homology"/>
<dbReference type="Gene3D" id="3.40.50.1820">
    <property type="entry name" value="alpha/beta hydrolase"/>
    <property type="match status" value="1"/>
</dbReference>
<evidence type="ECO:0000256" key="5">
    <source>
        <dbReference type="ARBA" id="ARBA00022825"/>
    </source>
</evidence>
<dbReference type="GO" id="GO:0005886">
    <property type="term" value="C:plasma membrane"/>
    <property type="evidence" value="ECO:0007669"/>
    <property type="project" value="TreeGrafter"/>
</dbReference>
<organism evidence="11 12">
    <name type="scientific">Pichia membranifaciens NRRL Y-2026</name>
    <dbReference type="NCBI Taxonomy" id="763406"/>
    <lineage>
        <taxon>Eukaryota</taxon>
        <taxon>Fungi</taxon>
        <taxon>Dikarya</taxon>
        <taxon>Ascomycota</taxon>
        <taxon>Saccharomycotina</taxon>
        <taxon>Pichiomycetes</taxon>
        <taxon>Pichiales</taxon>
        <taxon>Pichiaceae</taxon>
        <taxon>Pichia</taxon>
    </lineage>
</organism>
<feature type="domain" description="Peptidase S9 prolyl oligopeptidase catalytic" evidence="9">
    <location>
        <begin position="782"/>
        <end position="980"/>
    </location>
</feature>
<feature type="compositionally biased region" description="Basic and acidic residues" evidence="7">
    <location>
        <begin position="1"/>
        <end position="26"/>
    </location>
</feature>
<dbReference type="InterPro" id="IPR050278">
    <property type="entry name" value="Serine_Prot_S9B/DPPIV"/>
</dbReference>
<accession>A0A1E3NI33</accession>
<feature type="compositionally biased region" description="Low complexity" evidence="7">
    <location>
        <begin position="261"/>
        <end position="275"/>
    </location>
</feature>